<feature type="transmembrane region" description="Helical" evidence="6">
    <location>
        <begin position="301"/>
        <end position="326"/>
    </location>
</feature>
<feature type="transmembrane region" description="Helical" evidence="6">
    <location>
        <begin position="144"/>
        <end position="163"/>
    </location>
</feature>
<gene>
    <name evidence="8" type="ORF">JMA_02210</name>
</gene>
<protein>
    <recommendedName>
        <fullName evidence="7">Copper resistance protein D domain-containing protein</fullName>
    </recommendedName>
</protein>
<keyword evidence="9" id="KW-1185">Reference proteome</keyword>
<dbReference type="InterPro" id="IPR008457">
    <property type="entry name" value="Cu-R_CopD_dom"/>
</dbReference>
<evidence type="ECO:0000256" key="6">
    <source>
        <dbReference type="SAM" id="Phobius"/>
    </source>
</evidence>
<keyword evidence="2" id="KW-1003">Cell membrane</keyword>
<evidence type="ECO:0000313" key="8">
    <source>
        <dbReference type="EMBL" id="AJD89538.1"/>
    </source>
</evidence>
<dbReference type="KEGG" id="jeo:JMA_02210"/>
<accession>A0A0B5ALX4</accession>
<evidence type="ECO:0000256" key="2">
    <source>
        <dbReference type="ARBA" id="ARBA00022475"/>
    </source>
</evidence>
<dbReference type="AlphaFoldDB" id="A0A0B5ALX4"/>
<keyword evidence="5 6" id="KW-0472">Membrane</keyword>
<feature type="transmembrane region" description="Helical" evidence="6">
    <location>
        <begin position="115"/>
        <end position="138"/>
    </location>
</feature>
<evidence type="ECO:0000256" key="1">
    <source>
        <dbReference type="ARBA" id="ARBA00004651"/>
    </source>
</evidence>
<dbReference type="Pfam" id="PF05425">
    <property type="entry name" value="CopD"/>
    <property type="match status" value="1"/>
</dbReference>
<dbReference type="GO" id="GO:0006825">
    <property type="term" value="P:copper ion transport"/>
    <property type="evidence" value="ECO:0007669"/>
    <property type="project" value="InterPro"/>
</dbReference>
<evidence type="ECO:0000256" key="5">
    <source>
        <dbReference type="ARBA" id="ARBA00023136"/>
    </source>
</evidence>
<feature type="transmembrane region" description="Helical" evidence="6">
    <location>
        <begin position="248"/>
        <end position="271"/>
    </location>
</feature>
<feature type="transmembrane region" description="Helical" evidence="6">
    <location>
        <begin position="175"/>
        <end position="196"/>
    </location>
</feature>
<dbReference type="PANTHER" id="PTHR34820:SF4">
    <property type="entry name" value="INNER MEMBRANE PROTEIN YEBZ"/>
    <property type="match status" value="1"/>
</dbReference>
<reference evidence="8 9" key="1">
    <citation type="submission" date="2014-08" db="EMBL/GenBank/DDBJ databases">
        <title>Complete genome of a marine bacteria Jeotgalibacillus malaysiensis.</title>
        <authorList>
            <person name="Yaakop A.S."/>
            <person name="Chan K.-G."/>
            <person name="Goh K.M."/>
        </authorList>
    </citation>
    <scope>NUCLEOTIDE SEQUENCE [LARGE SCALE GENOMIC DNA]</scope>
    <source>
        <strain evidence="8 9">D5</strain>
    </source>
</reference>
<dbReference type="STRING" id="1508404.JMA_02210"/>
<name>A0A0B5ALX4_9BACL</name>
<dbReference type="Proteomes" id="UP000031449">
    <property type="component" value="Chromosome"/>
</dbReference>
<proteinExistence type="predicted"/>
<dbReference type="PANTHER" id="PTHR34820">
    <property type="entry name" value="INNER MEMBRANE PROTEIN YEBZ"/>
    <property type="match status" value="1"/>
</dbReference>
<evidence type="ECO:0000256" key="3">
    <source>
        <dbReference type="ARBA" id="ARBA00022692"/>
    </source>
</evidence>
<comment type="subcellular location">
    <subcellularLocation>
        <location evidence="1">Cell membrane</location>
        <topology evidence="1">Multi-pass membrane protein</topology>
    </subcellularLocation>
</comment>
<dbReference type="EMBL" id="CP009416">
    <property type="protein sequence ID" value="AJD89538.1"/>
    <property type="molecule type" value="Genomic_DNA"/>
</dbReference>
<evidence type="ECO:0000256" key="4">
    <source>
        <dbReference type="ARBA" id="ARBA00022989"/>
    </source>
</evidence>
<feature type="domain" description="Copper resistance protein D" evidence="7">
    <location>
        <begin position="170"/>
        <end position="267"/>
    </location>
</feature>
<feature type="transmembrane region" description="Helical" evidence="6">
    <location>
        <begin position="333"/>
        <end position="355"/>
    </location>
</feature>
<keyword evidence="4 6" id="KW-1133">Transmembrane helix</keyword>
<feature type="transmembrane region" description="Helical" evidence="6">
    <location>
        <begin position="42"/>
        <end position="66"/>
    </location>
</feature>
<feature type="transmembrane region" description="Helical" evidence="6">
    <location>
        <begin position="86"/>
        <end position="103"/>
    </location>
</feature>
<dbReference type="BioCyc" id="JESP1508404:G14D9-9438-MONOMER"/>
<sequence>MIEILIPIAETITYLLFAFLCGYVALRYVPESKKPSFAVPQPALLLATLGIILFSMGSIIQVVLYFSDSVGFIQTTISVFTDFQVGKAWIFISIFATFLWMALHANASKHLQAILLLGMVCGVGYASHVASLDFWPGFISHTTHFLLVMVWSGILIHVSFFSGNLKNWTQFLKWFTPYSIISLLIIFGAGIFITSYLVDGQDYINAWGLSYGQTLLLKHISIIPLIVFACINGWLVKKSAQSEFDPKSWLRAEGLFILIVFSLTSVLGTLAPPHDVDVTLLSEGPAPMIESLLNENISTPIQAIIDVSFTGILVLSMAGFFILMIFASYYKKLPVLVSIFFGLAFICALYVGLMLNLSFS</sequence>
<feature type="transmembrane region" description="Helical" evidence="6">
    <location>
        <begin position="12"/>
        <end position="30"/>
    </location>
</feature>
<evidence type="ECO:0000313" key="9">
    <source>
        <dbReference type="Proteomes" id="UP000031449"/>
    </source>
</evidence>
<keyword evidence="3 6" id="KW-0812">Transmembrane</keyword>
<organism evidence="8 9">
    <name type="scientific">Jeotgalibacillus malaysiensis</name>
    <dbReference type="NCBI Taxonomy" id="1508404"/>
    <lineage>
        <taxon>Bacteria</taxon>
        <taxon>Bacillati</taxon>
        <taxon>Bacillota</taxon>
        <taxon>Bacilli</taxon>
        <taxon>Bacillales</taxon>
        <taxon>Caryophanaceae</taxon>
        <taxon>Jeotgalibacillus</taxon>
    </lineage>
</organism>
<dbReference type="InterPro" id="IPR032694">
    <property type="entry name" value="CopC/D"/>
</dbReference>
<dbReference type="HOGENOM" id="CLU_037500_0_0_9"/>
<dbReference type="OrthoDB" id="2387346at2"/>
<feature type="transmembrane region" description="Helical" evidence="6">
    <location>
        <begin position="216"/>
        <end position="236"/>
    </location>
</feature>
<evidence type="ECO:0000259" key="7">
    <source>
        <dbReference type="Pfam" id="PF05425"/>
    </source>
</evidence>
<dbReference type="GO" id="GO:0005886">
    <property type="term" value="C:plasma membrane"/>
    <property type="evidence" value="ECO:0007669"/>
    <property type="project" value="UniProtKB-SubCell"/>
</dbReference>